<dbReference type="InterPro" id="IPR049522">
    <property type="entry name" value="ART-PolyVal_dom"/>
</dbReference>
<organism evidence="2 3">
    <name type="scientific">Pseudoxanthomonas kaohsiungensis</name>
    <dbReference type="NCBI Taxonomy" id="283923"/>
    <lineage>
        <taxon>Bacteria</taxon>
        <taxon>Pseudomonadati</taxon>
        <taxon>Pseudomonadota</taxon>
        <taxon>Gammaproteobacteria</taxon>
        <taxon>Lysobacterales</taxon>
        <taxon>Lysobacteraceae</taxon>
        <taxon>Pseudoxanthomonas</taxon>
    </lineage>
</organism>
<feature type="domain" description="ART-PolyVal-like" evidence="1">
    <location>
        <begin position="2"/>
        <end position="120"/>
    </location>
</feature>
<name>A0ABW3LYU6_9GAMM</name>
<comment type="caution">
    <text evidence="2">The sequence shown here is derived from an EMBL/GenBank/DDBJ whole genome shotgun (WGS) entry which is preliminary data.</text>
</comment>
<reference evidence="3" key="1">
    <citation type="journal article" date="2019" name="Int. J. Syst. Evol. Microbiol.">
        <title>The Global Catalogue of Microorganisms (GCM) 10K type strain sequencing project: providing services to taxonomists for standard genome sequencing and annotation.</title>
        <authorList>
            <consortium name="The Broad Institute Genomics Platform"/>
            <consortium name="The Broad Institute Genome Sequencing Center for Infectious Disease"/>
            <person name="Wu L."/>
            <person name="Ma J."/>
        </authorList>
    </citation>
    <scope>NUCLEOTIDE SEQUENCE [LARGE SCALE GENOMIC DNA]</scope>
    <source>
        <strain evidence="3">CCUG 55854</strain>
    </source>
</reference>
<proteinExistence type="predicted"/>
<dbReference type="EMBL" id="JBHTKN010000008">
    <property type="protein sequence ID" value="MFD1043182.1"/>
    <property type="molecule type" value="Genomic_DNA"/>
</dbReference>
<dbReference type="Pfam" id="PF18760">
    <property type="entry name" value="ART-PolyVal"/>
    <property type="match status" value="1"/>
</dbReference>
<protein>
    <recommendedName>
        <fullName evidence="1">ART-PolyVal-like domain-containing protein</fullName>
    </recommendedName>
</protein>
<dbReference type="RefSeq" id="WP_162377091.1">
    <property type="nucleotide sequence ID" value="NZ_JBHTKN010000008.1"/>
</dbReference>
<evidence type="ECO:0000259" key="1">
    <source>
        <dbReference type="Pfam" id="PF18760"/>
    </source>
</evidence>
<dbReference type="Proteomes" id="UP001597033">
    <property type="component" value="Unassembled WGS sequence"/>
</dbReference>
<keyword evidence="3" id="KW-1185">Reference proteome</keyword>
<sequence>MFEEFYPPIMGEGLGGIFFSPEEEVAALFAQDAFDRDESEDTAVETVVAVYLAIQNPKIVEADAIMSDGIHSLYAEFDAIAKARAEGFDGMLIRNVPEHSDRCTDQWVAFSSEQIKSVDNVGTFDLADPRIMFKRFPAAVVDQAEREDQCTPRF</sequence>
<gene>
    <name evidence="2" type="ORF">ACFQ2N_12585</name>
</gene>
<accession>A0ABW3LYU6</accession>
<evidence type="ECO:0000313" key="2">
    <source>
        <dbReference type="EMBL" id="MFD1043182.1"/>
    </source>
</evidence>
<evidence type="ECO:0000313" key="3">
    <source>
        <dbReference type="Proteomes" id="UP001597033"/>
    </source>
</evidence>